<feature type="chain" id="PRO_5011770565" description="Endonuclease/Exonuclease/phosphatase family protein" evidence="1">
    <location>
        <begin position="35"/>
        <end position="303"/>
    </location>
</feature>
<dbReference type="EMBL" id="FNIX01000002">
    <property type="protein sequence ID" value="SDO39847.1"/>
    <property type="molecule type" value="Genomic_DNA"/>
</dbReference>
<name>A0A1H0J7Z4_9PSEU</name>
<evidence type="ECO:0000313" key="3">
    <source>
        <dbReference type="Proteomes" id="UP000199691"/>
    </source>
</evidence>
<feature type="signal peptide" evidence="1">
    <location>
        <begin position="1"/>
        <end position="34"/>
    </location>
</feature>
<dbReference type="Gene3D" id="3.60.10.10">
    <property type="entry name" value="Endonuclease/exonuclease/phosphatase"/>
    <property type="match status" value="1"/>
</dbReference>
<dbReference type="AlphaFoldDB" id="A0A1H0J7Z4"/>
<reference evidence="3" key="1">
    <citation type="submission" date="2016-10" db="EMBL/GenBank/DDBJ databases">
        <authorList>
            <person name="Varghese N."/>
            <person name="Submissions S."/>
        </authorList>
    </citation>
    <scope>NUCLEOTIDE SEQUENCE [LARGE SCALE GENOMIC DNA]</scope>
    <source>
        <strain evidence="3">CGMCC 4.6609</strain>
    </source>
</reference>
<dbReference type="InterPro" id="IPR036691">
    <property type="entry name" value="Endo/exonu/phosph_ase_sf"/>
</dbReference>
<proteinExistence type="predicted"/>
<protein>
    <recommendedName>
        <fullName evidence="4">Endonuclease/Exonuclease/phosphatase family protein</fullName>
    </recommendedName>
</protein>
<sequence length="303" mass="32006">MRNERRSARAIRRAAAVLATFVAVSSTAAVPARAATGSVEYLPATPVVVAPTGEAVSTAAERFWELQLNLCNSGIAGCYSQGRAVPEAADLIRQVRPNLVTLNEICSGDLPAHLVPAMVSAWPGDAVYQVFAPAVRRDTGTPVKCANGQDYGNAVVGRVAAASHRGVRAWTGRYTSQDSGNEQRTFACAYAVGDHLSCATHLSASSEPVALAQCRALLFDVVPDIRSAEGLSGKTVVGGDFNLEYDTSDPENAQNCVPPGHVRKGDGDVQHVVFSSDNAFVSTSKHGLVHTDHDGWLVRLTKP</sequence>
<accession>A0A1H0J7Z4</accession>
<keyword evidence="1" id="KW-0732">Signal</keyword>
<dbReference type="Proteomes" id="UP000199691">
    <property type="component" value="Unassembled WGS sequence"/>
</dbReference>
<dbReference type="SUPFAM" id="SSF56219">
    <property type="entry name" value="DNase I-like"/>
    <property type="match status" value="1"/>
</dbReference>
<dbReference type="STRING" id="641025.SAMN05421507_102404"/>
<evidence type="ECO:0000313" key="2">
    <source>
        <dbReference type="EMBL" id="SDO39847.1"/>
    </source>
</evidence>
<evidence type="ECO:0000256" key="1">
    <source>
        <dbReference type="SAM" id="SignalP"/>
    </source>
</evidence>
<evidence type="ECO:0008006" key="4">
    <source>
        <dbReference type="Google" id="ProtNLM"/>
    </source>
</evidence>
<organism evidence="2 3">
    <name type="scientific">Lentzea jiangxiensis</name>
    <dbReference type="NCBI Taxonomy" id="641025"/>
    <lineage>
        <taxon>Bacteria</taxon>
        <taxon>Bacillati</taxon>
        <taxon>Actinomycetota</taxon>
        <taxon>Actinomycetes</taxon>
        <taxon>Pseudonocardiales</taxon>
        <taxon>Pseudonocardiaceae</taxon>
        <taxon>Lentzea</taxon>
    </lineage>
</organism>
<keyword evidence="3" id="KW-1185">Reference proteome</keyword>
<gene>
    <name evidence="2" type="ORF">SAMN05421507_102404</name>
</gene>
<dbReference type="OrthoDB" id="3357160at2"/>